<keyword evidence="3" id="KW-1185">Reference proteome</keyword>
<dbReference type="RefSeq" id="WP_090389453.1">
    <property type="nucleotide sequence ID" value="NZ_FMZO01000003.1"/>
</dbReference>
<feature type="domain" description="DUF7033" evidence="1">
    <location>
        <begin position="93"/>
        <end position="181"/>
    </location>
</feature>
<reference evidence="3" key="1">
    <citation type="submission" date="2016-10" db="EMBL/GenBank/DDBJ databases">
        <authorList>
            <person name="Varghese N."/>
            <person name="Submissions S."/>
        </authorList>
    </citation>
    <scope>NUCLEOTIDE SEQUENCE [LARGE SCALE GENOMIC DNA]</scope>
    <source>
        <strain evidence="3">DSM 25811 / CCM 8410 / LMG 26954 / E90</strain>
    </source>
</reference>
<dbReference type="InterPro" id="IPR054297">
    <property type="entry name" value="DUF7033"/>
</dbReference>
<proteinExistence type="predicted"/>
<evidence type="ECO:0000313" key="2">
    <source>
        <dbReference type="EMBL" id="SDC67630.1"/>
    </source>
</evidence>
<organism evidence="2 3">
    <name type="scientific">Niabella drilacis (strain DSM 25811 / CCM 8410 / CCUG 62505 / LMG 26954 / E90)</name>
    <dbReference type="NCBI Taxonomy" id="1285928"/>
    <lineage>
        <taxon>Bacteria</taxon>
        <taxon>Pseudomonadati</taxon>
        <taxon>Bacteroidota</taxon>
        <taxon>Chitinophagia</taxon>
        <taxon>Chitinophagales</taxon>
        <taxon>Chitinophagaceae</taxon>
        <taxon>Niabella</taxon>
    </lineage>
</organism>
<dbReference type="AlphaFoldDB" id="A0A1G6NI35"/>
<dbReference type="Pfam" id="PF23019">
    <property type="entry name" value="DUF7033"/>
    <property type="match status" value="1"/>
</dbReference>
<sequence length="436" mass="50277">MVYSKHITPRLRYIARFLSTEMSTTEWELTDAPDVFLQEQGAKINYTADTLDTPCLHIVPQALLSQTGIQPQSIAVASLNGLPVFFQTGGPLGFDLFAAAFYLLSRYEEYLPFEEDPHGRFPATASLAYKNGFLKIPLINHWMQLLKKQLTALFPDERFRQMVFRFIPTYDIDMAWSYKHKGFLRNAANLLKDAVRGQLPAASKRIKVLLGKERDPFDQFGWLNRLHEQYNLKPYYFFLVGAHTNRYDKNISPRNKAMKALITDHAIRYPVGLHPSWQSNRTFHVLKNEKETLAAITGTAINASRQHFLKLSFPETYHNLLKAGILFDFSMGYADANGFRASVASPFCWYDLQTETATDLLLFPFCFMEATSIFYKKETPDAGLTALQELYNEVKRVDGFFSMIWHNSSFTDEGVYKDWKKMYETFIKQRNSTPSL</sequence>
<dbReference type="Gene3D" id="3.20.20.370">
    <property type="entry name" value="Glycoside hydrolase/deacetylase"/>
    <property type="match status" value="1"/>
</dbReference>
<gene>
    <name evidence="2" type="ORF">SAMN04487894_103286</name>
</gene>
<name>A0A1G6NI35_NIADE</name>
<protein>
    <recommendedName>
        <fullName evidence="1">DUF7033 domain-containing protein</fullName>
    </recommendedName>
</protein>
<dbReference type="Proteomes" id="UP000198757">
    <property type="component" value="Unassembled WGS sequence"/>
</dbReference>
<accession>A0A1G6NI35</accession>
<evidence type="ECO:0000313" key="3">
    <source>
        <dbReference type="Proteomes" id="UP000198757"/>
    </source>
</evidence>
<evidence type="ECO:0000259" key="1">
    <source>
        <dbReference type="Pfam" id="PF23019"/>
    </source>
</evidence>
<dbReference type="STRING" id="1285928.SAMN04487894_103286"/>
<dbReference type="EMBL" id="FMZO01000003">
    <property type="protein sequence ID" value="SDC67630.1"/>
    <property type="molecule type" value="Genomic_DNA"/>
</dbReference>
<dbReference type="OrthoDB" id="5573484at2"/>
<dbReference type="CDD" id="cd10931">
    <property type="entry name" value="CE4_u7"/>
    <property type="match status" value="1"/>
</dbReference>